<dbReference type="VEuPathDB" id="FungiDB:ASPVEDRAFT_28436"/>
<dbReference type="GeneID" id="63725620"/>
<name>A0A1L9PJT9_ASPVE</name>
<sequence length="229" mass="25685">MGRAGSTATDYMIGTAWREIKVAKAGLRNSLMPEGLFYGARQYQPTLSKKLSALEGYLKNIFMDPEEPARIVGIINWRSVSACPLFMPVSRPAFLDYNGPVPDTDVIAGLILMDYEPLLSSLLRDVKKEWASILGVKGDGSPFPLQFSDAEICQQEEDGDLWAQGVELMGAFLNDTGCFKHWDGKVSDVDYEQSKKQLDEGVQRQRSLDREARNQEERGQWLEALPFVD</sequence>
<dbReference type="RefSeq" id="XP_040667559.1">
    <property type="nucleotide sequence ID" value="XM_040810109.1"/>
</dbReference>
<accession>A0A1L9PJT9</accession>
<dbReference type="OrthoDB" id="2906425at2759"/>
<organism evidence="1 2">
    <name type="scientific">Aspergillus versicolor CBS 583.65</name>
    <dbReference type="NCBI Taxonomy" id="1036611"/>
    <lineage>
        <taxon>Eukaryota</taxon>
        <taxon>Fungi</taxon>
        <taxon>Dikarya</taxon>
        <taxon>Ascomycota</taxon>
        <taxon>Pezizomycotina</taxon>
        <taxon>Eurotiomycetes</taxon>
        <taxon>Eurotiomycetidae</taxon>
        <taxon>Eurotiales</taxon>
        <taxon>Aspergillaceae</taxon>
        <taxon>Aspergillus</taxon>
        <taxon>Aspergillus subgen. Nidulantes</taxon>
    </lineage>
</organism>
<reference evidence="2" key="1">
    <citation type="journal article" date="2017" name="Genome Biol.">
        <title>Comparative genomics reveals high biological diversity and specific adaptations in the industrially and medically important fungal genus Aspergillus.</title>
        <authorList>
            <person name="de Vries R.P."/>
            <person name="Riley R."/>
            <person name="Wiebenga A."/>
            <person name="Aguilar-Osorio G."/>
            <person name="Amillis S."/>
            <person name="Uchima C.A."/>
            <person name="Anderluh G."/>
            <person name="Asadollahi M."/>
            <person name="Askin M."/>
            <person name="Barry K."/>
            <person name="Battaglia E."/>
            <person name="Bayram O."/>
            <person name="Benocci T."/>
            <person name="Braus-Stromeyer S.A."/>
            <person name="Caldana C."/>
            <person name="Canovas D."/>
            <person name="Cerqueira G.C."/>
            <person name="Chen F."/>
            <person name="Chen W."/>
            <person name="Choi C."/>
            <person name="Clum A."/>
            <person name="Dos Santos R.A."/>
            <person name="Damasio A.R."/>
            <person name="Diallinas G."/>
            <person name="Emri T."/>
            <person name="Fekete E."/>
            <person name="Flipphi M."/>
            <person name="Freyberg S."/>
            <person name="Gallo A."/>
            <person name="Gournas C."/>
            <person name="Habgood R."/>
            <person name="Hainaut M."/>
            <person name="Harispe M.L."/>
            <person name="Henrissat B."/>
            <person name="Hilden K.S."/>
            <person name="Hope R."/>
            <person name="Hossain A."/>
            <person name="Karabika E."/>
            <person name="Karaffa L."/>
            <person name="Karanyi Z."/>
            <person name="Krasevec N."/>
            <person name="Kuo A."/>
            <person name="Kusch H."/>
            <person name="LaButti K."/>
            <person name="Lagendijk E.L."/>
            <person name="Lapidus A."/>
            <person name="Levasseur A."/>
            <person name="Lindquist E."/>
            <person name="Lipzen A."/>
            <person name="Logrieco A.F."/>
            <person name="MacCabe A."/>
            <person name="Maekelae M.R."/>
            <person name="Malavazi I."/>
            <person name="Melin P."/>
            <person name="Meyer V."/>
            <person name="Mielnichuk N."/>
            <person name="Miskei M."/>
            <person name="Molnar A.P."/>
            <person name="Mule G."/>
            <person name="Ngan C.Y."/>
            <person name="Orejas M."/>
            <person name="Orosz E."/>
            <person name="Ouedraogo J.P."/>
            <person name="Overkamp K.M."/>
            <person name="Park H.-S."/>
            <person name="Perrone G."/>
            <person name="Piumi F."/>
            <person name="Punt P.J."/>
            <person name="Ram A.F."/>
            <person name="Ramon A."/>
            <person name="Rauscher S."/>
            <person name="Record E."/>
            <person name="Riano-Pachon D.M."/>
            <person name="Robert V."/>
            <person name="Roehrig J."/>
            <person name="Ruller R."/>
            <person name="Salamov A."/>
            <person name="Salih N.S."/>
            <person name="Samson R.A."/>
            <person name="Sandor E."/>
            <person name="Sanguinetti M."/>
            <person name="Schuetze T."/>
            <person name="Sepcic K."/>
            <person name="Shelest E."/>
            <person name="Sherlock G."/>
            <person name="Sophianopoulou V."/>
            <person name="Squina F.M."/>
            <person name="Sun H."/>
            <person name="Susca A."/>
            <person name="Todd R.B."/>
            <person name="Tsang A."/>
            <person name="Unkles S.E."/>
            <person name="van de Wiele N."/>
            <person name="van Rossen-Uffink D."/>
            <person name="Oliveira J.V."/>
            <person name="Vesth T.C."/>
            <person name="Visser J."/>
            <person name="Yu J.-H."/>
            <person name="Zhou M."/>
            <person name="Andersen M.R."/>
            <person name="Archer D.B."/>
            <person name="Baker S.E."/>
            <person name="Benoit I."/>
            <person name="Brakhage A.A."/>
            <person name="Braus G.H."/>
            <person name="Fischer R."/>
            <person name="Frisvad J.C."/>
            <person name="Goldman G.H."/>
            <person name="Houbraken J."/>
            <person name="Oakley B."/>
            <person name="Pocsi I."/>
            <person name="Scazzocchio C."/>
            <person name="Seiboth B."/>
            <person name="vanKuyk P.A."/>
            <person name="Wortman J."/>
            <person name="Dyer P.S."/>
            <person name="Grigoriev I.V."/>
        </authorList>
    </citation>
    <scope>NUCLEOTIDE SEQUENCE [LARGE SCALE GENOMIC DNA]</scope>
    <source>
        <strain evidence="2">CBS 583.65</strain>
    </source>
</reference>
<dbReference type="AlphaFoldDB" id="A0A1L9PJT9"/>
<dbReference type="Proteomes" id="UP000184073">
    <property type="component" value="Unassembled WGS sequence"/>
</dbReference>
<evidence type="ECO:0000313" key="1">
    <source>
        <dbReference type="EMBL" id="OJJ01797.1"/>
    </source>
</evidence>
<keyword evidence="2" id="KW-1185">Reference proteome</keyword>
<evidence type="ECO:0000313" key="2">
    <source>
        <dbReference type="Proteomes" id="UP000184073"/>
    </source>
</evidence>
<protein>
    <submittedName>
        <fullName evidence="1">Uncharacterized protein</fullName>
    </submittedName>
</protein>
<proteinExistence type="predicted"/>
<dbReference type="EMBL" id="KV878128">
    <property type="protein sequence ID" value="OJJ01797.1"/>
    <property type="molecule type" value="Genomic_DNA"/>
</dbReference>
<gene>
    <name evidence="1" type="ORF">ASPVEDRAFT_28436</name>
</gene>